<keyword evidence="2" id="KW-1185">Reference proteome</keyword>
<dbReference type="GeneID" id="128311898"/>
<protein>
    <submittedName>
        <fullName evidence="3">Uncharacterized protein LOC128311898</fullName>
    </submittedName>
</protein>
<accession>A0ABM3NKA8</accession>
<proteinExistence type="predicted"/>
<sequence length="416" mass="45335">MAACKACAVWWRLSAQELENGGQRGRPEVKGMALLPFPPGRSEGKCGGPGRCQASLRAPLEEGSGTEDRASFQRRSTHEWAARQLALYCQGVGASRVAGRGRSEEEAELELTWRFHLPFGPQWSPRQENPGPGCASDVLFWEPADPVTWAPTFPAGAHLRAHGSSFHQVPFTKCFLFSHLFFPIPGAKARPCHRWLWHKGLLHFGNFCGSDFSPLHGKRSVFSSEITSGPADRGNQFLNLVSLILPMGGTAYGRAPTLPSCPPPVGCCSPPRKFSHPCPWPLHSSIRQRKRMLWPPHPLPRGSQPMKTSLPWLKANLILQTPTALGLFHSGQVCWERPPGRGGVRVHVFWGCARVCVCVHACTRGRVCVSARTRLPAVSHEEGGGPGELGQSSAQTQDQGLSGTASGRAKSFNSRS</sequence>
<name>A0ABM3NKA8_ACIJB</name>
<reference evidence="3" key="1">
    <citation type="submission" date="2025-08" db="UniProtKB">
        <authorList>
            <consortium name="RefSeq"/>
        </authorList>
    </citation>
    <scope>IDENTIFICATION</scope>
    <source>
        <tissue evidence="3">Blood</tissue>
    </source>
</reference>
<evidence type="ECO:0000313" key="2">
    <source>
        <dbReference type="Proteomes" id="UP001652583"/>
    </source>
</evidence>
<gene>
    <name evidence="3" type="primary">LOC128311898</name>
</gene>
<dbReference type="Proteomes" id="UP001652583">
    <property type="component" value="Chromosome D1"/>
</dbReference>
<organism evidence="2 3">
    <name type="scientific">Acinonyx jubatus</name>
    <name type="common">Cheetah</name>
    <dbReference type="NCBI Taxonomy" id="32536"/>
    <lineage>
        <taxon>Eukaryota</taxon>
        <taxon>Metazoa</taxon>
        <taxon>Chordata</taxon>
        <taxon>Craniata</taxon>
        <taxon>Vertebrata</taxon>
        <taxon>Euteleostomi</taxon>
        <taxon>Mammalia</taxon>
        <taxon>Eutheria</taxon>
        <taxon>Laurasiatheria</taxon>
        <taxon>Carnivora</taxon>
        <taxon>Feliformia</taxon>
        <taxon>Felidae</taxon>
        <taxon>Felinae</taxon>
        <taxon>Acinonyx</taxon>
    </lineage>
</organism>
<dbReference type="RefSeq" id="XP_053059863.1">
    <property type="nucleotide sequence ID" value="XM_053203888.1"/>
</dbReference>
<evidence type="ECO:0000313" key="3">
    <source>
        <dbReference type="RefSeq" id="XP_053059863.1"/>
    </source>
</evidence>
<feature type="compositionally biased region" description="Polar residues" evidence="1">
    <location>
        <begin position="390"/>
        <end position="416"/>
    </location>
</feature>
<feature type="region of interest" description="Disordered" evidence="1">
    <location>
        <begin position="378"/>
        <end position="416"/>
    </location>
</feature>
<evidence type="ECO:0000256" key="1">
    <source>
        <dbReference type="SAM" id="MobiDB-lite"/>
    </source>
</evidence>